<gene>
    <name evidence="3" type="ORF">A2318_01205</name>
</gene>
<dbReference type="Gene3D" id="1.10.8.730">
    <property type="match status" value="1"/>
</dbReference>
<dbReference type="AlphaFoldDB" id="A0A1F7W5X5"/>
<dbReference type="Pfam" id="PF19044">
    <property type="entry name" value="P-loop_TraG"/>
    <property type="match status" value="1"/>
</dbReference>
<accession>A0A1F7W5X5</accession>
<dbReference type="PANTHER" id="PTHR30121">
    <property type="entry name" value="UNCHARACTERIZED PROTEIN YJGR-RELATED"/>
    <property type="match status" value="1"/>
</dbReference>
<dbReference type="EMBL" id="MGFD01000030">
    <property type="protein sequence ID" value="OGL98215.1"/>
    <property type="molecule type" value="Genomic_DNA"/>
</dbReference>
<evidence type="ECO:0000313" key="4">
    <source>
        <dbReference type="Proteomes" id="UP000177331"/>
    </source>
</evidence>
<reference evidence="3 4" key="1">
    <citation type="journal article" date="2016" name="Nat. Commun.">
        <title>Thousands of microbial genomes shed light on interconnected biogeochemical processes in an aquifer system.</title>
        <authorList>
            <person name="Anantharaman K."/>
            <person name="Brown C.T."/>
            <person name="Hug L.A."/>
            <person name="Sharon I."/>
            <person name="Castelle C.J."/>
            <person name="Probst A.J."/>
            <person name="Thomas B.C."/>
            <person name="Singh A."/>
            <person name="Wilkins M.J."/>
            <person name="Karaoz U."/>
            <person name="Brodie E.L."/>
            <person name="Williams K.H."/>
            <person name="Hubbard S.S."/>
            <person name="Banfield J.F."/>
        </authorList>
    </citation>
    <scope>NUCLEOTIDE SEQUENCE [LARGE SCALE GENOMIC DNA]</scope>
</reference>
<evidence type="ECO:0000259" key="2">
    <source>
        <dbReference type="Pfam" id="PF19044"/>
    </source>
</evidence>
<dbReference type="InterPro" id="IPR043964">
    <property type="entry name" value="P-loop_TraG"/>
</dbReference>
<comment type="caution">
    <text evidence="3">The sequence shown here is derived from an EMBL/GenBank/DDBJ whole genome shotgun (WGS) entry which is preliminary data.</text>
</comment>
<feature type="domain" description="TraG P-loop" evidence="2">
    <location>
        <begin position="267"/>
        <end position="581"/>
    </location>
</feature>
<dbReference type="Proteomes" id="UP000177331">
    <property type="component" value="Unassembled WGS sequence"/>
</dbReference>
<dbReference type="SUPFAM" id="SSF52540">
    <property type="entry name" value="P-loop containing nucleoside triphosphate hydrolases"/>
    <property type="match status" value="1"/>
</dbReference>
<feature type="region of interest" description="Disordered" evidence="1">
    <location>
        <begin position="1"/>
        <end position="24"/>
    </location>
</feature>
<protein>
    <submittedName>
        <fullName evidence="3">Conjugal transfer protein TraC</fullName>
    </submittedName>
</protein>
<dbReference type="Gene3D" id="3.40.50.300">
    <property type="entry name" value="P-loop containing nucleotide triphosphate hydrolases"/>
    <property type="match status" value="1"/>
</dbReference>
<dbReference type="InterPro" id="IPR027417">
    <property type="entry name" value="P-loop_NTPase"/>
</dbReference>
<organism evidence="3 4">
    <name type="scientific">Candidatus Uhrbacteria bacterium RIFOXYB2_FULL_45_11</name>
    <dbReference type="NCBI Taxonomy" id="1802421"/>
    <lineage>
        <taxon>Bacteria</taxon>
        <taxon>Candidatus Uhriibacteriota</taxon>
    </lineage>
</organism>
<dbReference type="InterPro" id="IPR051162">
    <property type="entry name" value="T4SS_component"/>
</dbReference>
<name>A0A1F7W5X5_9BACT</name>
<dbReference type="PANTHER" id="PTHR30121:SF6">
    <property type="entry name" value="SLR6007 PROTEIN"/>
    <property type="match status" value="1"/>
</dbReference>
<evidence type="ECO:0000313" key="3">
    <source>
        <dbReference type="EMBL" id="OGL98215.1"/>
    </source>
</evidence>
<proteinExistence type="predicted"/>
<dbReference type="CDD" id="cd01127">
    <property type="entry name" value="TrwB_TraG_TraD_VirD4"/>
    <property type="match status" value="1"/>
</dbReference>
<evidence type="ECO:0000256" key="1">
    <source>
        <dbReference type="SAM" id="MobiDB-lite"/>
    </source>
</evidence>
<sequence length="705" mass="78082">MAIDIGQIKQNAPSAPQKKPVEQKPEELKVASERTLLEEERIYRRGVVTVRDLISPAAFEITPKYLRLSGLYVRTIFIVTYPRHIGLGWSSPIINLNKTFDVAMFFYPLKAEIILKQLQKKVGIFQAKILGDADKGAPRDPLAETALRDIEDLRDALTQGIEHFFQFAFYLTIYGKDMDELDKFSQQVESLFGSKLIYSKSGFYQTEQGFNSTIPLGNDELMITYNMNTSPIAASFPFISSDLTSDNGILYGVNRHNNSLIIFDRFSLQNANSVVFATSGAGKSYTIKLEILRSLMMGVDVIVIDPEMEYNHLSDAVGGTYINVSLASDAKVNPFDLPRAIGEGTKVEDIIRSAVITLKGLLRLMIGVPIGEQGKLGFTPEEDSILDRALIETYAKKDITPDTKSLADVEPPVMNDFKDVLEGMEGAENIVARLKKYTDGTFSGLLNSPTTVAMNNQFVVFSVRDLEDELRSVSIYSIVNYIWNVVRSERKKRILVIDEAWWLMQQEESAKFIFALVKRARKYFLGVTTITQDVADFLGSPYGQAIVTNSSIQLLMKQSPSGVERVVNTFNLTDGEKFLLLESGVGEGIFFAGQKHAAIKVVASYTEDQIVTTNPQQLLEMEKARKAIENQVSAENEAAAEAATPAPVAEAPVEVEEKEIMGEVETEQKALEEQNMAAASAAQDLLAAEAGGQAQADKIRDSLMS</sequence>